<evidence type="ECO:0000256" key="1">
    <source>
        <dbReference type="ARBA" id="ARBA00004429"/>
    </source>
</evidence>
<evidence type="ECO:0000256" key="7">
    <source>
        <dbReference type="ARBA" id="ARBA00022676"/>
    </source>
</evidence>
<feature type="compositionally biased region" description="Gly residues" evidence="12">
    <location>
        <begin position="17"/>
        <end position="34"/>
    </location>
</feature>
<feature type="transmembrane region" description="Helical" evidence="13">
    <location>
        <begin position="555"/>
        <end position="578"/>
    </location>
</feature>
<dbReference type="NCBIfam" id="NF003958">
    <property type="entry name" value="PRK05454.2-1"/>
    <property type="match status" value="1"/>
</dbReference>
<evidence type="ECO:0000313" key="16">
    <source>
        <dbReference type="Proteomes" id="UP001597327"/>
    </source>
</evidence>
<evidence type="ECO:0000256" key="13">
    <source>
        <dbReference type="SAM" id="Phobius"/>
    </source>
</evidence>
<evidence type="ECO:0000256" key="2">
    <source>
        <dbReference type="ARBA" id="ARBA00005001"/>
    </source>
</evidence>
<dbReference type="GO" id="GO:0016757">
    <property type="term" value="F:glycosyltransferase activity"/>
    <property type="evidence" value="ECO:0007669"/>
    <property type="project" value="UniProtKB-KW"/>
</dbReference>
<keyword evidence="8 15" id="KW-0808">Transferase</keyword>
<evidence type="ECO:0000313" key="15">
    <source>
        <dbReference type="EMBL" id="MFD1693898.1"/>
    </source>
</evidence>
<keyword evidence="6" id="KW-0997">Cell inner membrane</keyword>
<organism evidence="15 16">
    <name type="scientific">Roseibium aestuarii</name>
    <dbReference type="NCBI Taxonomy" id="2600299"/>
    <lineage>
        <taxon>Bacteria</taxon>
        <taxon>Pseudomonadati</taxon>
        <taxon>Pseudomonadota</taxon>
        <taxon>Alphaproteobacteria</taxon>
        <taxon>Hyphomicrobiales</taxon>
        <taxon>Stappiaceae</taxon>
        <taxon>Roseibium</taxon>
    </lineage>
</organism>
<feature type="transmembrane region" description="Helical" evidence="13">
    <location>
        <begin position="474"/>
        <end position="496"/>
    </location>
</feature>
<gene>
    <name evidence="15" type="primary">mdoH</name>
    <name evidence="15" type="ORF">ACFSC7_00060</name>
</gene>
<feature type="transmembrane region" description="Helical" evidence="13">
    <location>
        <begin position="79"/>
        <end position="102"/>
    </location>
</feature>
<evidence type="ECO:0000256" key="3">
    <source>
        <dbReference type="ARBA" id="ARBA00009337"/>
    </source>
</evidence>
<dbReference type="PANTHER" id="PTHR43867">
    <property type="entry name" value="CELLULOSE SYNTHASE CATALYTIC SUBUNIT A [UDP-FORMING]"/>
    <property type="match status" value="1"/>
</dbReference>
<dbReference type="InterPro" id="IPR050321">
    <property type="entry name" value="Glycosyltr_2/OpgH_subfam"/>
</dbReference>
<dbReference type="SUPFAM" id="SSF53448">
    <property type="entry name" value="Nucleotide-diphospho-sugar transferases"/>
    <property type="match status" value="1"/>
</dbReference>
<dbReference type="RefSeq" id="WP_149894268.1">
    <property type="nucleotide sequence ID" value="NZ_JBHUFA010000001.1"/>
</dbReference>
<dbReference type="NCBIfam" id="NF003962">
    <property type="entry name" value="PRK05454.2-5"/>
    <property type="match status" value="1"/>
</dbReference>
<dbReference type="Pfam" id="PF13632">
    <property type="entry name" value="Glyco_trans_2_3"/>
    <property type="match status" value="1"/>
</dbReference>
<comment type="pathway">
    <text evidence="2">Glycan metabolism; osmoregulated periplasmic glucan (OPG) biosynthesis.</text>
</comment>
<dbReference type="InterPro" id="IPR029044">
    <property type="entry name" value="Nucleotide-diphossugar_trans"/>
</dbReference>
<dbReference type="Proteomes" id="UP001597327">
    <property type="component" value="Unassembled WGS sequence"/>
</dbReference>
<keyword evidence="11 13" id="KW-0472">Membrane</keyword>
<keyword evidence="5" id="KW-1003">Cell membrane</keyword>
<keyword evidence="7 15" id="KW-0328">Glycosyltransferase</keyword>
<comment type="similarity">
    <text evidence="3">Belongs to the glycosyltransferase 2 family. OpgH subfamily.</text>
</comment>
<sequence length="648" mass="70699">MPLRFLKDLFRREAGAQTGGGEPETGPSLTGGGSEAGPGVVIRRAGALVLTTILTVAAASLFGTIVQSDGYDWLDVPRVALIAIAGFWLAWGTCTAVLGVLFDPEPRRRSANIVGWRTAILMPVYNESPEPVMARLETMMREVEPLREGTTVEIFLLSDSTRADAIEAEQKAYARLQLRAGHLLPLHYRHREKNIGRKAGNIADFVRRSGGGYDFMLVLDADSLMRGDTIIEMIRRMSAEPRLGLLQSLPQTIGMKTLFGRLLQFSSFLYGPSFSRGVAALQGNAGPFWGHNALIRVEAFARSCGMAPLKGAAPFGGPVLSHDTVEAALLARDGWQVRLDPDLIGSYEEAPANLIDYAKRDRRWCQGNLQHSKVLFAPRLKLWSRAMIVQGIFSYLGSPVWLLFLLSTLAAPMFAMPPVYFDARVPFPVFPHPETSKALALLFGVVLLLIMPKASLLIRVILRGEARLFGRRLRATVSAILELFLTSLFAPVHMMFQTRSVLQVLFGADGGWPASARDDGQVSFAASLKASWWMSVGGLCALGYSYQTLPDLFPWLAPVGVPLAIAPLLVWMSGSLVLGNGLRRAGLFLTLVDTQHDRAVDRFETLRATVWDGSGAEANEADRQAADMARASVPSVPQTRSEGTPDEA</sequence>
<dbReference type="PANTHER" id="PTHR43867:SF5">
    <property type="entry name" value="GLUCANS BIOSYNTHESIS GLUCOSYLTRANSFERASE H"/>
    <property type="match status" value="1"/>
</dbReference>
<keyword evidence="16" id="KW-1185">Reference proteome</keyword>
<evidence type="ECO:0000256" key="9">
    <source>
        <dbReference type="ARBA" id="ARBA00022692"/>
    </source>
</evidence>
<evidence type="ECO:0000256" key="4">
    <source>
        <dbReference type="ARBA" id="ARBA00020585"/>
    </source>
</evidence>
<feature type="transmembrane region" description="Helical" evidence="13">
    <location>
        <begin position="400"/>
        <end position="420"/>
    </location>
</feature>
<protein>
    <recommendedName>
        <fullName evidence="4">Glucans biosynthesis glucosyltransferase H</fullName>
    </recommendedName>
</protein>
<reference evidence="16" key="1">
    <citation type="journal article" date="2019" name="Int. J. Syst. Evol. Microbiol.">
        <title>The Global Catalogue of Microorganisms (GCM) 10K type strain sequencing project: providing services to taxonomists for standard genome sequencing and annotation.</title>
        <authorList>
            <consortium name="The Broad Institute Genomics Platform"/>
            <consortium name="The Broad Institute Genome Sequencing Center for Infectious Disease"/>
            <person name="Wu L."/>
            <person name="Ma J."/>
        </authorList>
    </citation>
    <scope>NUCLEOTIDE SEQUENCE [LARGE SCALE GENOMIC DNA]</scope>
    <source>
        <strain evidence="16">JCM 3369</strain>
    </source>
</reference>
<dbReference type="InterPro" id="IPR001173">
    <property type="entry name" value="Glyco_trans_2-like"/>
</dbReference>
<evidence type="ECO:0000256" key="12">
    <source>
        <dbReference type="SAM" id="MobiDB-lite"/>
    </source>
</evidence>
<comment type="caution">
    <text evidence="15">The sequence shown here is derived from an EMBL/GenBank/DDBJ whole genome shotgun (WGS) entry which is preliminary data.</text>
</comment>
<comment type="subcellular location">
    <subcellularLocation>
        <location evidence="1">Cell inner membrane</location>
        <topology evidence="1">Multi-pass membrane protein</topology>
    </subcellularLocation>
</comment>
<evidence type="ECO:0000256" key="10">
    <source>
        <dbReference type="ARBA" id="ARBA00022989"/>
    </source>
</evidence>
<feature type="transmembrane region" description="Helical" evidence="13">
    <location>
        <begin position="47"/>
        <end position="67"/>
    </location>
</feature>
<feature type="transmembrane region" description="Helical" evidence="13">
    <location>
        <begin position="440"/>
        <end position="462"/>
    </location>
</feature>
<feature type="region of interest" description="Disordered" evidence="12">
    <location>
        <begin position="15"/>
        <end position="34"/>
    </location>
</feature>
<keyword evidence="9 13" id="KW-0812">Transmembrane</keyword>
<accession>A0ABW4JR26</accession>
<evidence type="ECO:0000256" key="6">
    <source>
        <dbReference type="ARBA" id="ARBA00022519"/>
    </source>
</evidence>
<evidence type="ECO:0000256" key="8">
    <source>
        <dbReference type="ARBA" id="ARBA00022679"/>
    </source>
</evidence>
<dbReference type="EMBL" id="JBHUFA010000001">
    <property type="protein sequence ID" value="MFD1693898.1"/>
    <property type="molecule type" value="Genomic_DNA"/>
</dbReference>
<proteinExistence type="inferred from homology"/>
<evidence type="ECO:0000256" key="5">
    <source>
        <dbReference type="ARBA" id="ARBA00022475"/>
    </source>
</evidence>
<evidence type="ECO:0000256" key="11">
    <source>
        <dbReference type="ARBA" id="ARBA00023136"/>
    </source>
</evidence>
<keyword evidence="10 13" id="KW-1133">Transmembrane helix</keyword>
<feature type="region of interest" description="Disordered" evidence="12">
    <location>
        <begin position="617"/>
        <end position="648"/>
    </location>
</feature>
<name>A0ABW4JR26_9HYPH</name>
<dbReference type="Gene3D" id="3.90.550.10">
    <property type="entry name" value="Spore Coat Polysaccharide Biosynthesis Protein SpsA, Chain A"/>
    <property type="match status" value="1"/>
</dbReference>
<dbReference type="NCBIfam" id="NF003959">
    <property type="entry name" value="PRK05454.2-2"/>
    <property type="match status" value="1"/>
</dbReference>
<feature type="domain" description="Glycosyltransferase 2-like" evidence="14">
    <location>
        <begin position="217"/>
        <end position="419"/>
    </location>
</feature>
<evidence type="ECO:0000259" key="14">
    <source>
        <dbReference type="Pfam" id="PF13632"/>
    </source>
</evidence>
<dbReference type="CDD" id="cd04191">
    <property type="entry name" value="Glucan_BSP_MdoH"/>
    <property type="match status" value="1"/>
</dbReference>